<reference evidence="3 4" key="1">
    <citation type="submission" date="2016-10" db="EMBL/GenBank/DDBJ databases">
        <authorList>
            <person name="de Groot N.N."/>
        </authorList>
    </citation>
    <scope>NUCLEOTIDE SEQUENCE [LARGE SCALE GENOMIC DNA]</scope>
    <source>
        <strain evidence="3 4">CPCC 202699</strain>
    </source>
</reference>
<feature type="region of interest" description="Disordered" evidence="1">
    <location>
        <begin position="27"/>
        <end position="54"/>
    </location>
</feature>
<dbReference type="EMBL" id="FNON01000003">
    <property type="protein sequence ID" value="SDX81175.1"/>
    <property type="molecule type" value="Genomic_DNA"/>
</dbReference>
<dbReference type="OrthoDB" id="3613218at2"/>
<organism evidence="3 4">
    <name type="scientific">Amycolatopsis xylanica</name>
    <dbReference type="NCBI Taxonomy" id="589385"/>
    <lineage>
        <taxon>Bacteria</taxon>
        <taxon>Bacillati</taxon>
        <taxon>Actinomycetota</taxon>
        <taxon>Actinomycetes</taxon>
        <taxon>Pseudonocardiales</taxon>
        <taxon>Pseudonocardiaceae</taxon>
        <taxon>Amycolatopsis</taxon>
    </lineage>
</organism>
<evidence type="ECO:0000256" key="2">
    <source>
        <dbReference type="SAM" id="SignalP"/>
    </source>
</evidence>
<dbReference type="PROSITE" id="PS51257">
    <property type="entry name" value="PROKAR_LIPOPROTEIN"/>
    <property type="match status" value="1"/>
</dbReference>
<sequence length="349" mass="36213">MSRWPALLAGLLLLTGCSTTVTGSAFPQGSAPQAPSADTPVYKAPANGSGFSTDPLDQPLPLRSEISKAACDWLPLVTEEMKPLGTISSEAVLSGCQFVLPNNKGAQVHVYGPYNRITQTTSSVEPVQIAGLKGRVYTFDPPPVTFCSVLLDVRAYAALAVDGYDIGGDEAGNRAEHCEVAKKVAEVIAKKFVPLAGGTPWEGVVQEPPADALAKMPGGICEIVKFTHVNYAGISVPRGGGKEGTTPLGPSCSYESKYANAVGSYTTAGVGLAGVPEKPGARVTPGKFGVLPSRTEQTATSCTLSVELQSKQVLQTEFIPVAKDAKDKACESVRVTMAVSVASLISGIS</sequence>
<evidence type="ECO:0000313" key="3">
    <source>
        <dbReference type="EMBL" id="SDX81175.1"/>
    </source>
</evidence>
<evidence type="ECO:0000256" key="1">
    <source>
        <dbReference type="SAM" id="MobiDB-lite"/>
    </source>
</evidence>
<feature type="chain" id="PRO_5038926482" description="DUF3558 domain-containing protein" evidence="2">
    <location>
        <begin position="24"/>
        <end position="349"/>
    </location>
</feature>
<name>A0A1H3ERE4_9PSEU</name>
<keyword evidence="4" id="KW-1185">Reference proteome</keyword>
<feature type="signal peptide" evidence="2">
    <location>
        <begin position="1"/>
        <end position="23"/>
    </location>
</feature>
<keyword evidence="2" id="KW-0732">Signal</keyword>
<evidence type="ECO:0008006" key="5">
    <source>
        <dbReference type="Google" id="ProtNLM"/>
    </source>
</evidence>
<dbReference type="Proteomes" id="UP000199515">
    <property type="component" value="Unassembled WGS sequence"/>
</dbReference>
<dbReference type="Pfam" id="PF12079">
    <property type="entry name" value="DUF3558"/>
    <property type="match status" value="1"/>
</dbReference>
<dbReference type="STRING" id="589385.SAMN05421504_103941"/>
<dbReference type="RefSeq" id="WP_143047093.1">
    <property type="nucleotide sequence ID" value="NZ_FNON01000003.1"/>
</dbReference>
<dbReference type="InterPro" id="IPR024520">
    <property type="entry name" value="DUF3558"/>
</dbReference>
<proteinExistence type="predicted"/>
<protein>
    <recommendedName>
        <fullName evidence="5">DUF3558 domain-containing protein</fullName>
    </recommendedName>
</protein>
<evidence type="ECO:0000313" key="4">
    <source>
        <dbReference type="Proteomes" id="UP000199515"/>
    </source>
</evidence>
<dbReference type="AlphaFoldDB" id="A0A1H3ERE4"/>
<gene>
    <name evidence="3" type="ORF">SAMN05421504_103941</name>
</gene>
<accession>A0A1H3ERE4</accession>